<dbReference type="Proteomes" id="UP001152795">
    <property type="component" value="Unassembled WGS sequence"/>
</dbReference>
<feature type="compositionally biased region" description="Acidic residues" evidence="1">
    <location>
        <begin position="809"/>
        <end position="825"/>
    </location>
</feature>
<dbReference type="OrthoDB" id="6021986at2759"/>
<dbReference type="Pfam" id="PF13087">
    <property type="entry name" value="AAA_12"/>
    <property type="match status" value="1"/>
</dbReference>
<dbReference type="InterPro" id="IPR057373">
    <property type="entry name" value="ZNFX1"/>
</dbReference>
<dbReference type="GO" id="GO:0004386">
    <property type="term" value="F:helicase activity"/>
    <property type="evidence" value="ECO:0007669"/>
    <property type="project" value="InterPro"/>
</dbReference>
<sequence>MATARTKWTNEGWEVKNAPQWYRGRLCTIKNDKARFIKPFNNLPYGYDTTKDVFMYPDNISKYVLPPKGGDIMEFLLSDRDKSKPMARKARISQYSPRTYDDVVQYIKKLITDLNSNICNNKVLVEILPNITMWSFLASPVFIAQTDELSRMNYAEAFLRLLTLALHHGKHYKILLEHMIKAVIHGQMFQSTSEQCLPIIIESCHYSGSQSDKFYSKDWKHFFAATLVRNFCRGVICQVPSVGRYLLPTITALSEKTPNPQTNFLCDIISITLTGENMSEVEEWKDLPLIPSEHELTRDFLEKHKHLSPVNTETGYESSDEYMNTYFRLLRAETFSAIQHGIQDLKAGKLDQRDMNVYHNVSLAGFEVHYGRFSLAIHFTSARHVKRWEASPQLMFGNLVCISLNRKFDDVIWATVSNRDTDVLNEHQVIMVEVTDENLKNMSEILNSLQANSGSAVMVESPTYYHALNPVLKSLKRFNMENFPLQDEVIYTLPSPTQELPKYLSEDRTLDPSVISTLATYRPRYPGISYPGKRMEVKEFLESFKSNSMKTPLEESQCAALTHALENKLAIIQGPPGCGKTFIGVKIVQLLLSLIPKLEKPILLLTYKNHALDEFLKHMLNFCDKADLVRIGGRSKEPELESCNLQSIMKSMAASKLFSKTLSDEIRETRQSIEFTETQIKSMSLSFNSKSCLTKSSLINELTDEQLQSLILDINWRESHSVYQVNGRKVPRSCIKNAIDDVSKRYGSFKKCLEWNSICQKDDQDAKLCFDVFTGALQAWLPDRQELRRMKELQAAFIRQDIETKSRDDEADGGDGSSDEDSEDEDYVNQLLEARMVSDNKGKQEEKEKKKSGLVLFSSIRTRDGKTILIETSDYPDNLVASPAIRTAKNLWNLDKIHRWQFLYCILEEKASRITETFNELIHELWYLKRCKQELEMSKKIGILSRKKIIGMTITGASINHDLLHAIGPNVVIVEEAAEILEPSLLAALTSSTEHLILIGDHKQLRPQVDTYELCRNFQFDVSMMERLIESEFPFKSLRKQNRMRPEFSELLRDIYPNLEDNLPLVSVNNEPLKCIGKSMFFWNHEDPEKKDRTYTNIKEAERIVALVIYLLNNGCCPSEITVLAAYLGQTKLLRKMLKQEKNKQPELFQDSEYNEDGETMQKESSIQVQTIDMYQGDENKYVLISLVRSNNRGAIGFLKEMNRRCVAQSRAKCGMYFVGNLSTLAESKGSCWYKFITKIIDFGCAGYALPLQCPKHGELSKYEAVNAESICEVIANPKHLCNKLCGELYSCEIPHHSCKKPCFPHHQHDKCPEIVLDNFPKCGHTLKRKCPEDISEYHCKTEVEVILPCRHGARKECHQRTCDILCDIPVAVTFPRCGHKTERKCYTKIEDVSCDHKCEEINSCGEHRCKQKCGKTHDHDHCPESIDYKFVKCGHPSPTKKKCFEEITWDCDKLVYFNGICEHQIEKKCYENESDVKCPVKPCGKLRSCGHPCNNACGDDCDQGNCQYCQGIHKKKLSEFRKAAKTRIRQLEAKITKKDIPTFIVEEIHSTEPTAAEYMKVQDQVTKFIQPCHNWFPAITKIEKVTNLVLEKKFEEAKSRAFGDYIDTKFHGTSDEGVKGITENGFRLPDENPQDGKRGMFGQGIYFATDSSKSAQKIYTKGSGKLLLCQVILGKSKSVRVADNKLNKKKLRDQKYDSIFAPRGYAVKNDEFVIFDPDQALPQYVIHFSKSDNPLPPFPKLPTSTPFSITNRKAKRTVDFHDPYEMYYSFAESHFRRMAFTKGRHISLPPEDAEISSIDIVINKVLEGKFEATKRSFRTQGISDKEILAYHGTDPANIDSILKDNLQLVYAKRQVYGRGNYFSEFPSVSLKYGKGLLLCRILPGKEYVNSTLNVNIPQGYNSKKVWRQQDNSGASLANLSGDIIIIENSDQILPFFVIHRASCP</sequence>
<accession>A0A6S7FYC5</accession>
<dbReference type="InterPro" id="IPR047187">
    <property type="entry name" value="SF1_C_Upf1"/>
</dbReference>
<dbReference type="Gene3D" id="3.40.50.300">
    <property type="entry name" value="P-loop containing nucleotide triphosphate hydrolases"/>
    <property type="match status" value="3"/>
</dbReference>
<keyword evidence="3" id="KW-1185">Reference proteome</keyword>
<dbReference type="GO" id="GO:0031048">
    <property type="term" value="P:regulatory ncRNA-mediated heterochromatin formation"/>
    <property type="evidence" value="ECO:0007669"/>
    <property type="project" value="TreeGrafter"/>
</dbReference>
<dbReference type="Pfam" id="PF00644">
    <property type="entry name" value="PARP"/>
    <property type="match status" value="2"/>
</dbReference>
<dbReference type="PANTHER" id="PTHR10887">
    <property type="entry name" value="DNA2/NAM7 HELICASE FAMILY"/>
    <property type="match status" value="1"/>
</dbReference>
<evidence type="ECO:0000313" key="3">
    <source>
        <dbReference type="Proteomes" id="UP001152795"/>
    </source>
</evidence>
<reference evidence="2" key="1">
    <citation type="submission" date="2020-04" db="EMBL/GenBank/DDBJ databases">
        <authorList>
            <person name="Alioto T."/>
            <person name="Alioto T."/>
            <person name="Gomez Garrido J."/>
        </authorList>
    </citation>
    <scope>NUCLEOTIDE SEQUENCE</scope>
    <source>
        <strain evidence="2">A484AB</strain>
    </source>
</reference>
<dbReference type="Gene3D" id="3.90.228.10">
    <property type="match status" value="2"/>
</dbReference>
<proteinExistence type="predicted"/>
<evidence type="ECO:0000313" key="2">
    <source>
        <dbReference type="EMBL" id="CAB3985304.1"/>
    </source>
</evidence>
<dbReference type="PANTHER" id="PTHR10887:SF341">
    <property type="entry name" value="NFX1-TYPE ZINC FINGER-CONTAINING PROTEIN 1"/>
    <property type="match status" value="1"/>
</dbReference>
<dbReference type="InterPro" id="IPR041677">
    <property type="entry name" value="DNA2/NAM7_AAA_11"/>
</dbReference>
<dbReference type="Pfam" id="PF13086">
    <property type="entry name" value="AAA_11"/>
    <property type="match status" value="1"/>
</dbReference>
<organism evidence="2 3">
    <name type="scientific">Paramuricea clavata</name>
    <name type="common">Red gorgonian</name>
    <name type="synonym">Violescent sea-whip</name>
    <dbReference type="NCBI Taxonomy" id="317549"/>
    <lineage>
        <taxon>Eukaryota</taxon>
        <taxon>Metazoa</taxon>
        <taxon>Cnidaria</taxon>
        <taxon>Anthozoa</taxon>
        <taxon>Octocorallia</taxon>
        <taxon>Malacalcyonacea</taxon>
        <taxon>Plexauridae</taxon>
        <taxon>Paramuricea</taxon>
    </lineage>
</organism>
<dbReference type="InterPro" id="IPR012317">
    <property type="entry name" value="Poly(ADP-ribose)pol_cat_dom"/>
</dbReference>
<dbReference type="GO" id="GO:0031380">
    <property type="term" value="C:nuclear RNA-directed RNA polymerase complex"/>
    <property type="evidence" value="ECO:0007669"/>
    <property type="project" value="TreeGrafter"/>
</dbReference>
<gene>
    <name evidence="2" type="ORF">PACLA_8A070990</name>
</gene>
<dbReference type="Pfam" id="PF25396">
    <property type="entry name" value="ZNFX1"/>
    <property type="match status" value="1"/>
</dbReference>
<feature type="region of interest" description="Disordered" evidence="1">
    <location>
        <begin position="804"/>
        <end position="825"/>
    </location>
</feature>
<dbReference type="InterPro" id="IPR045055">
    <property type="entry name" value="DNA2/NAM7-like"/>
</dbReference>
<name>A0A6S7FYC5_PARCT</name>
<comment type="caution">
    <text evidence="2">The sequence shown here is derived from an EMBL/GenBank/DDBJ whole genome shotgun (WGS) entry which is preliminary data.</text>
</comment>
<dbReference type="CDD" id="cd18808">
    <property type="entry name" value="SF1_C_Upf1"/>
    <property type="match status" value="1"/>
</dbReference>
<dbReference type="SUPFAM" id="SSF52540">
    <property type="entry name" value="P-loop containing nucleoside triphosphate hydrolases"/>
    <property type="match status" value="1"/>
</dbReference>
<dbReference type="GO" id="GO:0003950">
    <property type="term" value="F:NAD+ poly-ADP-ribosyltransferase activity"/>
    <property type="evidence" value="ECO:0007669"/>
    <property type="project" value="UniProtKB-UniRule"/>
</dbReference>
<dbReference type="SUPFAM" id="SSF56399">
    <property type="entry name" value="ADP-ribosylation"/>
    <property type="match status" value="2"/>
</dbReference>
<dbReference type="InterPro" id="IPR027417">
    <property type="entry name" value="P-loop_NTPase"/>
</dbReference>
<dbReference type="EMBL" id="CACRXK020000854">
    <property type="protein sequence ID" value="CAB3985304.1"/>
    <property type="molecule type" value="Genomic_DNA"/>
</dbReference>
<evidence type="ECO:0000256" key="1">
    <source>
        <dbReference type="SAM" id="MobiDB-lite"/>
    </source>
</evidence>
<protein>
    <submittedName>
        <fullName evidence="2">Partial</fullName>
    </submittedName>
</protein>
<dbReference type="PROSITE" id="PS51059">
    <property type="entry name" value="PARP_CATALYTIC"/>
    <property type="match status" value="1"/>
</dbReference>
<dbReference type="InterPro" id="IPR041679">
    <property type="entry name" value="DNA2/NAM7-like_C"/>
</dbReference>